<proteinExistence type="predicted"/>
<accession>A0A3M0MIR3</accession>
<name>A0A3M0MIR3_9RHOB</name>
<dbReference type="SUPFAM" id="SSF52540">
    <property type="entry name" value="P-loop containing nucleoside triphosphate hydrolases"/>
    <property type="match status" value="1"/>
</dbReference>
<evidence type="ECO:0000313" key="2">
    <source>
        <dbReference type="Proteomes" id="UP000273516"/>
    </source>
</evidence>
<evidence type="ECO:0008006" key="3">
    <source>
        <dbReference type="Google" id="ProtNLM"/>
    </source>
</evidence>
<dbReference type="GO" id="GO:0016020">
    <property type="term" value="C:membrane"/>
    <property type="evidence" value="ECO:0007669"/>
    <property type="project" value="InterPro"/>
</dbReference>
<keyword evidence="2" id="KW-1185">Reference proteome</keyword>
<dbReference type="InterPro" id="IPR005331">
    <property type="entry name" value="Sulfotransferase"/>
</dbReference>
<comment type="caution">
    <text evidence="1">The sequence shown here is derived from an EMBL/GenBank/DDBJ whole genome shotgun (WGS) entry which is preliminary data.</text>
</comment>
<dbReference type="GO" id="GO:0008146">
    <property type="term" value="F:sulfotransferase activity"/>
    <property type="evidence" value="ECO:0007669"/>
    <property type="project" value="InterPro"/>
</dbReference>
<evidence type="ECO:0000313" key="1">
    <source>
        <dbReference type="EMBL" id="RMC36114.1"/>
    </source>
</evidence>
<reference evidence="1 2" key="1">
    <citation type="submission" date="2018-07" db="EMBL/GenBank/DDBJ databases">
        <authorList>
            <person name="Zhang Y."/>
            <person name="Wang L."/>
            <person name="Ma S."/>
        </authorList>
    </citation>
    <scope>NUCLEOTIDE SEQUENCE [LARGE SCALE GENOMIC DNA]</scope>
    <source>
        <strain evidence="1 2">4-2</strain>
    </source>
</reference>
<dbReference type="OrthoDB" id="288532at2"/>
<dbReference type="Pfam" id="PF03567">
    <property type="entry name" value="Sulfotransfer_2"/>
    <property type="match status" value="1"/>
</dbReference>
<organism evidence="1 2">
    <name type="scientific">Paracoccus alkanivorans</name>
    <dbReference type="NCBI Taxonomy" id="2116655"/>
    <lineage>
        <taxon>Bacteria</taxon>
        <taxon>Pseudomonadati</taxon>
        <taxon>Pseudomonadota</taxon>
        <taxon>Alphaproteobacteria</taxon>
        <taxon>Rhodobacterales</taxon>
        <taxon>Paracoccaceae</taxon>
        <taxon>Paracoccus</taxon>
    </lineage>
</organism>
<dbReference type="EMBL" id="QOKZ01000002">
    <property type="protein sequence ID" value="RMC36114.1"/>
    <property type="molecule type" value="Genomic_DNA"/>
</dbReference>
<dbReference type="Gene3D" id="3.40.50.300">
    <property type="entry name" value="P-loop containing nucleotide triphosphate hydrolases"/>
    <property type="match status" value="1"/>
</dbReference>
<dbReference type="InterPro" id="IPR027417">
    <property type="entry name" value="P-loop_NTPase"/>
</dbReference>
<gene>
    <name evidence="1" type="ORF">C9E81_05260</name>
</gene>
<dbReference type="AlphaFoldDB" id="A0A3M0MIR3"/>
<protein>
    <recommendedName>
        <fullName evidence="3">Sulfotransferase family protein</fullName>
    </recommendedName>
</protein>
<sequence length="219" mass="26006">MISHYHKAIFVHIPKCGGQSIETLFLDDLGLDWKARAPLLLRGNKNPKLGPPKLAHLLASEYVKFHYISEDLFQDYFKFSYIRNPFDRAISLFNYLNHKLDLTRFVMEWLPKQFALSSNYKNYPHTYPGWYHFVRPQTDYIFDTTGKKEKLLIDRYYKLEEISDNHAEITKLLKNKKTMKHVNKSKKNIASIDDLSQPMKETLFNLYKVDFDNFGYSHL</sequence>
<dbReference type="Proteomes" id="UP000273516">
    <property type="component" value="Unassembled WGS sequence"/>
</dbReference>
<dbReference type="RefSeq" id="WP_122111278.1">
    <property type="nucleotide sequence ID" value="NZ_QOKZ01000002.1"/>
</dbReference>